<dbReference type="AlphaFoldDB" id="A0A8S1LSL3"/>
<dbReference type="PANTHER" id="PTHR39767">
    <property type="entry name" value="CALCIUM/CALMODULIN-BINDING MEMBRANE PROTEIN PCM4-RELATED"/>
    <property type="match status" value="1"/>
</dbReference>
<protein>
    <submittedName>
        <fullName evidence="2">Uncharacterized protein</fullName>
    </submittedName>
</protein>
<feature type="signal peptide" evidence="1">
    <location>
        <begin position="1"/>
        <end position="23"/>
    </location>
</feature>
<organism evidence="2 3">
    <name type="scientific">Paramecium sonneborni</name>
    <dbReference type="NCBI Taxonomy" id="65129"/>
    <lineage>
        <taxon>Eukaryota</taxon>
        <taxon>Sar</taxon>
        <taxon>Alveolata</taxon>
        <taxon>Ciliophora</taxon>
        <taxon>Intramacronucleata</taxon>
        <taxon>Oligohymenophorea</taxon>
        <taxon>Peniculida</taxon>
        <taxon>Parameciidae</taxon>
        <taxon>Paramecium</taxon>
    </lineage>
</organism>
<keyword evidence="3" id="KW-1185">Reference proteome</keyword>
<name>A0A8S1LSL3_9CILI</name>
<accession>A0A8S1LSL3</accession>
<evidence type="ECO:0000256" key="1">
    <source>
        <dbReference type="SAM" id="SignalP"/>
    </source>
</evidence>
<dbReference type="Proteomes" id="UP000692954">
    <property type="component" value="Unassembled WGS sequence"/>
</dbReference>
<sequence>MAPLITFLKVLFLNTILYENCRTDQIQDCRYTDFLITGATSSTIDRCGSGSQSLYLGPYGFKTTVTKTFTNLTPKSNLQLSVGIWKFDTWDGEGVQIWANDVLLGNIIIGHDDGTRLCRTNVDNDLLVHVTKQFQVQETSLTIKFVDDLNEPLNNESWGFRDLIIQIFIPCINLYSECNYQGNLYQICKGEQLQSSKNIPFEIKSIQLSPNTQIKLKSPHYFGGNQIEFTTSQPCLDSFKFPKYMKPN</sequence>
<dbReference type="EMBL" id="CAJJDN010000027">
    <property type="protein sequence ID" value="CAD8071110.1"/>
    <property type="molecule type" value="Genomic_DNA"/>
</dbReference>
<comment type="caution">
    <text evidence="2">The sequence shown here is derived from an EMBL/GenBank/DDBJ whole genome shotgun (WGS) entry which is preliminary data.</text>
</comment>
<feature type="chain" id="PRO_5035885121" evidence="1">
    <location>
        <begin position="24"/>
        <end position="248"/>
    </location>
</feature>
<evidence type="ECO:0000313" key="3">
    <source>
        <dbReference type="Proteomes" id="UP000692954"/>
    </source>
</evidence>
<reference evidence="2" key="1">
    <citation type="submission" date="2021-01" db="EMBL/GenBank/DDBJ databases">
        <authorList>
            <consortium name="Genoscope - CEA"/>
            <person name="William W."/>
        </authorList>
    </citation>
    <scope>NUCLEOTIDE SEQUENCE</scope>
</reference>
<proteinExistence type="predicted"/>
<gene>
    <name evidence="2" type="ORF">PSON_ATCC_30995.1.T0270337</name>
</gene>
<dbReference type="PANTHER" id="PTHR39767:SF2">
    <property type="entry name" value="CHROMOSOME UNDETERMINED SCAFFOLD_1, WHOLE GENOME SHOTGUN SEQUENCE"/>
    <property type="match status" value="1"/>
</dbReference>
<keyword evidence="1" id="KW-0732">Signal</keyword>
<evidence type="ECO:0000313" key="2">
    <source>
        <dbReference type="EMBL" id="CAD8071110.1"/>
    </source>
</evidence>